<feature type="region of interest" description="Disordered" evidence="5">
    <location>
        <begin position="1"/>
        <end position="21"/>
    </location>
</feature>
<evidence type="ECO:0000259" key="6">
    <source>
        <dbReference type="PROSITE" id="PS50021"/>
    </source>
</evidence>
<dbReference type="Pfam" id="PF00307">
    <property type="entry name" value="CH"/>
    <property type="match status" value="1"/>
</dbReference>
<feature type="compositionally biased region" description="Polar residues" evidence="5">
    <location>
        <begin position="319"/>
        <end position="328"/>
    </location>
</feature>
<dbReference type="PANTHER" id="PTHR23167">
    <property type="entry name" value="CALPONIN HOMOLOGY DOMAIN-CONTAINING PROTEIN DDB_G0272472-RELATED"/>
    <property type="match status" value="1"/>
</dbReference>
<accession>A0AAV1P3X0</accession>
<comment type="caution">
    <text evidence="7">The sequence shown here is derived from an EMBL/GenBank/DDBJ whole genome shotgun (WGS) entry which is preliminary data.</text>
</comment>
<evidence type="ECO:0000256" key="3">
    <source>
        <dbReference type="ARBA" id="ARBA00061655"/>
    </source>
</evidence>
<dbReference type="FunFam" id="1.10.418.10:FF:000009">
    <property type="entry name" value="smoothelin isoform X2"/>
    <property type="match status" value="1"/>
</dbReference>
<comment type="similarity">
    <text evidence="3">Belongs to the smoothelin family.</text>
</comment>
<keyword evidence="2 4" id="KW-0175">Coiled coil</keyword>
<feature type="compositionally biased region" description="Polar residues" evidence="5">
    <location>
        <begin position="337"/>
        <end position="347"/>
    </location>
</feature>
<feature type="coiled-coil region" evidence="4">
    <location>
        <begin position="72"/>
        <end position="99"/>
    </location>
</feature>
<dbReference type="InterPro" id="IPR036872">
    <property type="entry name" value="CH_dom_sf"/>
</dbReference>
<dbReference type="Gene3D" id="1.10.418.10">
    <property type="entry name" value="Calponin-like domain"/>
    <property type="match status" value="1"/>
</dbReference>
<evidence type="ECO:0000313" key="8">
    <source>
        <dbReference type="Proteomes" id="UP001314229"/>
    </source>
</evidence>
<dbReference type="PROSITE" id="PS50021">
    <property type="entry name" value="CH"/>
    <property type="match status" value="1"/>
</dbReference>
<evidence type="ECO:0000256" key="4">
    <source>
        <dbReference type="SAM" id="Coils"/>
    </source>
</evidence>
<proteinExistence type="inferred from homology"/>
<feature type="compositionally biased region" description="Polar residues" evidence="5">
    <location>
        <begin position="299"/>
        <end position="311"/>
    </location>
</feature>
<feature type="region of interest" description="Disordered" evidence="5">
    <location>
        <begin position="160"/>
        <end position="279"/>
    </location>
</feature>
<dbReference type="PANTHER" id="PTHR23167:SF37">
    <property type="entry name" value="SMOOTHELIN-LIKE PROTEIN 2"/>
    <property type="match status" value="1"/>
</dbReference>
<feature type="domain" description="Calponin-homology (CH)" evidence="6">
    <location>
        <begin position="452"/>
        <end position="559"/>
    </location>
</feature>
<keyword evidence="1" id="KW-0597">Phosphoprotein</keyword>
<evidence type="ECO:0000256" key="2">
    <source>
        <dbReference type="ARBA" id="ARBA00023054"/>
    </source>
</evidence>
<gene>
    <name evidence="7" type="ORF">FSCOSCO3_A036403</name>
</gene>
<organism evidence="7 8">
    <name type="scientific">Scomber scombrus</name>
    <name type="common">Atlantic mackerel</name>
    <name type="synonym">Scomber vernalis</name>
    <dbReference type="NCBI Taxonomy" id="13677"/>
    <lineage>
        <taxon>Eukaryota</taxon>
        <taxon>Metazoa</taxon>
        <taxon>Chordata</taxon>
        <taxon>Craniata</taxon>
        <taxon>Vertebrata</taxon>
        <taxon>Euteleostomi</taxon>
        <taxon>Actinopterygii</taxon>
        <taxon>Neopterygii</taxon>
        <taxon>Teleostei</taxon>
        <taxon>Neoteleostei</taxon>
        <taxon>Acanthomorphata</taxon>
        <taxon>Pelagiaria</taxon>
        <taxon>Scombriformes</taxon>
        <taxon>Scombridae</taxon>
        <taxon>Scomber</taxon>
    </lineage>
</organism>
<evidence type="ECO:0000256" key="5">
    <source>
        <dbReference type="SAM" id="MobiDB-lite"/>
    </source>
</evidence>
<feature type="region of interest" description="Disordered" evidence="5">
    <location>
        <begin position="420"/>
        <end position="445"/>
    </location>
</feature>
<dbReference type="AlphaFoldDB" id="A0AAV1P3X0"/>
<dbReference type="EMBL" id="CAWUFR010000083">
    <property type="protein sequence ID" value="CAK6965462.1"/>
    <property type="molecule type" value="Genomic_DNA"/>
</dbReference>
<feature type="compositionally biased region" description="Low complexity" evidence="5">
    <location>
        <begin position="164"/>
        <end position="219"/>
    </location>
</feature>
<dbReference type="SMART" id="SM00033">
    <property type="entry name" value="CH"/>
    <property type="match status" value="1"/>
</dbReference>
<evidence type="ECO:0000256" key="1">
    <source>
        <dbReference type="ARBA" id="ARBA00022553"/>
    </source>
</evidence>
<dbReference type="InterPro" id="IPR001715">
    <property type="entry name" value="CH_dom"/>
</dbReference>
<evidence type="ECO:0000313" key="7">
    <source>
        <dbReference type="EMBL" id="CAK6965462.1"/>
    </source>
</evidence>
<dbReference type="Proteomes" id="UP001314229">
    <property type="component" value="Unassembled WGS sequence"/>
</dbReference>
<dbReference type="SUPFAM" id="SSF47576">
    <property type="entry name" value="Calponin-homology domain, CH-domain"/>
    <property type="match status" value="1"/>
</dbReference>
<protein>
    <submittedName>
        <fullName evidence="7">Smoothelin, like isoform X2</fullName>
    </submittedName>
</protein>
<sequence length="562" mass="61524">MEAPTLAEMGDLCHPRSSSPEGETVCAALARYENTLRDAIREIHVDVSVFKQGMERRLEEEVNLSRPLGRAVAQLQQENRQLRSQLEALTRQVELLTGMSCDRSTLLNNSHNHSQNNKNHLNDIQENHHEINEVIYGKGQAHTQSQALLHLQPCTLGSQPQTYSGLSSQSSPASPPATFSSSPSSSSPPVGSRVSSMVTGPVSSSSPSTTRFSSRATFAVSSKTNSIEREEPIEVDPAPTNAGLENGHATSTEHSVLVHGKISPPNDFPHEHTAPVAMRMPHLPITATTKTAEIKGSPDSANSPTSSQPSPVSEDPPCSLSTPSTNQPEPIPESLIQPVSSVKTWTPTPIRALGSPRLQEKANSAPIKSVTYSGLPEHDRDGDVTNGRSFGPGGERRRELVRSQTLPRNIGAQARRSIFERLDSEANNSRPKPVDSKPKLKRSQSFGVSSASSIKQILLEWCRSKTIGYQNIEIQNFSSSWSDGMAFCALVHSFFPTEFDYNSLSPANRKHNFELAFGTAEVKAGCDRLIEVDDMMIMGRKPDPMCVFTYVQSLYNHLRKFE</sequence>
<name>A0AAV1P3X0_SCOSC</name>
<feature type="region of interest" description="Disordered" evidence="5">
    <location>
        <begin position="294"/>
        <end position="400"/>
    </location>
</feature>
<reference evidence="7 8" key="1">
    <citation type="submission" date="2024-01" db="EMBL/GenBank/DDBJ databases">
        <authorList>
            <person name="Alioto T."/>
            <person name="Alioto T."/>
            <person name="Gomez Garrido J."/>
        </authorList>
    </citation>
    <scope>NUCLEOTIDE SEQUENCE [LARGE SCALE GENOMIC DNA]</scope>
</reference>
<keyword evidence="8" id="KW-1185">Reference proteome</keyword>
<dbReference type="InterPro" id="IPR050540">
    <property type="entry name" value="F-actin_Monoox_Mical"/>
</dbReference>